<evidence type="ECO:0000313" key="1">
    <source>
        <dbReference type="EMBL" id="VUZ40526.1"/>
    </source>
</evidence>
<accession>A0A564Y059</accession>
<dbReference type="EMBL" id="CABIJS010000033">
    <property type="protein sequence ID" value="VUZ40526.1"/>
    <property type="molecule type" value="Genomic_DNA"/>
</dbReference>
<protein>
    <submittedName>
        <fullName evidence="1">Uncharacterized protein</fullName>
    </submittedName>
</protein>
<keyword evidence="2" id="KW-1185">Reference proteome</keyword>
<name>A0A564Y059_HYMDI</name>
<gene>
    <name evidence="1" type="ORF">WMSIL1_LOCUS1594</name>
</gene>
<dbReference type="AlphaFoldDB" id="A0A564Y059"/>
<evidence type="ECO:0000313" key="2">
    <source>
        <dbReference type="Proteomes" id="UP000321570"/>
    </source>
</evidence>
<organism evidence="1 2">
    <name type="scientific">Hymenolepis diminuta</name>
    <name type="common">Rat tapeworm</name>
    <dbReference type="NCBI Taxonomy" id="6216"/>
    <lineage>
        <taxon>Eukaryota</taxon>
        <taxon>Metazoa</taxon>
        <taxon>Spiralia</taxon>
        <taxon>Lophotrochozoa</taxon>
        <taxon>Platyhelminthes</taxon>
        <taxon>Cestoda</taxon>
        <taxon>Eucestoda</taxon>
        <taxon>Cyclophyllidea</taxon>
        <taxon>Hymenolepididae</taxon>
        <taxon>Hymenolepis</taxon>
    </lineage>
</organism>
<dbReference type="Proteomes" id="UP000321570">
    <property type="component" value="Unassembled WGS sequence"/>
</dbReference>
<reference evidence="1 2" key="1">
    <citation type="submission" date="2019-07" db="EMBL/GenBank/DDBJ databases">
        <authorList>
            <person name="Jastrzebski P J."/>
            <person name="Paukszto L."/>
            <person name="Jastrzebski P J."/>
        </authorList>
    </citation>
    <scope>NUCLEOTIDE SEQUENCE [LARGE SCALE GENOMIC DNA]</scope>
    <source>
        <strain evidence="1 2">WMS-il1</strain>
    </source>
</reference>
<proteinExistence type="predicted"/>
<sequence>MDSTDVIYEKTISKLSLIVGDNSSLFGRCYKYFNVVTHEFEDVRHYLILFISKKTHSDVPISFFVPDLLTMLRFDSDFCPREQGV</sequence>